<dbReference type="RefSeq" id="WP_146864243.1">
    <property type="nucleotide sequence ID" value="NZ_BKAU01000004.1"/>
</dbReference>
<reference evidence="2 3" key="1">
    <citation type="submission" date="2019-07" db="EMBL/GenBank/DDBJ databases">
        <title>Whole genome shotgun sequence of Chitinophaga cymbidii NBRC 109752.</title>
        <authorList>
            <person name="Hosoyama A."/>
            <person name="Uohara A."/>
            <person name="Ohji S."/>
            <person name="Ichikawa N."/>
        </authorList>
    </citation>
    <scope>NUCLEOTIDE SEQUENCE [LARGE SCALE GENOMIC DNA]</scope>
    <source>
        <strain evidence="2 3">NBRC 109752</strain>
    </source>
</reference>
<evidence type="ECO:0000256" key="1">
    <source>
        <dbReference type="SAM" id="SignalP"/>
    </source>
</evidence>
<keyword evidence="1" id="KW-0732">Signal</keyword>
<name>A0A512RMX7_9BACT</name>
<evidence type="ECO:0000313" key="3">
    <source>
        <dbReference type="Proteomes" id="UP000321436"/>
    </source>
</evidence>
<evidence type="ECO:0000313" key="2">
    <source>
        <dbReference type="EMBL" id="GEP97040.1"/>
    </source>
</evidence>
<proteinExistence type="predicted"/>
<organism evidence="2 3">
    <name type="scientific">Chitinophaga cymbidii</name>
    <dbReference type="NCBI Taxonomy" id="1096750"/>
    <lineage>
        <taxon>Bacteria</taxon>
        <taxon>Pseudomonadati</taxon>
        <taxon>Bacteroidota</taxon>
        <taxon>Chitinophagia</taxon>
        <taxon>Chitinophagales</taxon>
        <taxon>Chitinophagaceae</taxon>
        <taxon>Chitinophaga</taxon>
    </lineage>
</organism>
<dbReference type="EMBL" id="BKAU01000004">
    <property type="protein sequence ID" value="GEP97040.1"/>
    <property type="molecule type" value="Genomic_DNA"/>
</dbReference>
<comment type="caution">
    <text evidence="2">The sequence shown here is derived from an EMBL/GenBank/DDBJ whole genome shotgun (WGS) entry which is preliminary data.</text>
</comment>
<dbReference type="AlphaFoldDB" id="A0A512RMX7"/>
<feature type="signal peptide" evidence="1">
    <location>
        <begin position="1"/>
        <end position="19"/>
    </location>
</feature>
<gene>
    <name evidence="2" type="ORF">CCY01nite_33000</name>
</gene>
<protein>
    <submittedName>
        <fullName evidence="2">Uncharacterized protein</fullName>
    </submittedName>
</protein>
<accession>A0A512RMX7</accession>
<dbReference type="Proteomes" id="UP000321436">
    <property type="component" value="Unassembled WGS sequence"/>
</dbReference>
<sequence length="132" mass="14557">MKKVIFSFALLLTSVSLFAQRETPAVIEVTAEVTDGQNTIRIPEERARIQFTKRGDRIFNVVLSTDDGGVLRLEQSEDEGGICFSNPENQESAVCFCEITNIPGDSSTLIKGKVIKRAILTCRKAGGTQQEY</sequence>
<feature type="chain" id="PRO_5021750277" evidence="1">
    <location>
        <begin position="20"/>
        <end position="132"/>
    </location>
</feature>
<keyword evidence="3" id="KW-1185">Reference proteome</keyword>